<evidence type="ECO:0000256" key="4">
    <source>
        <dbReference type="ARBA" id="ARBA00022679"/>
    </source>
</evidence>
<comment type="similarity">
    <text evidence="7">Belongs to the class I-like SAM-binding methyltransferase superfamily. TrmB family.</text>
</comment>
<dbReference type="GO" id="GO:0043527">
    <property type="term" value="C:tRNA methyltransferase complex"/>
    <property type="evidence" value="ECO:0007669"/>
    <property type="project" value="TreeGrafter"/>
</dbReference>
<comment type="caution">
    <text evidence="8">The sequence shown here is derived from an EMBL/GenBank/DDBJ whole genome shotgun (WGS) entry which is preliminary data.</text>
</comment>
<dbReference type="Gene3D" id="3.40.50.150">
    <property type="entry name" value="Vaccinia Virus protein VP39"/>
    <property type="match status" value="1"/>
</dbReference>
<feature type="binding site" evidence="7">
    <location>
        <begin position="183"/>
        <end position="186"/>
    </location>
    <ligand>
        <name>substrate</name>
    </ligand>
</feature>
<keyword evidence="6 7" id="KW-0819">tRNA processing</keyword>
<dbReference type="NCBIfam" id="NF001080">
    <property type="entry name" value="PRK00121.2-2"/>
    <property type="match status" value="1"/>
</dbReference>
<comment type="catalytic activity">
    <reaction evidence="1 7">
        <text>guanosine(46) in tRNA + S-adenosyl-L-methionine = N(7)-methylguanosine(46) in tRNA + S-adenosyl-L-homocysteine</text>
        <dbReference type="Rhea" id="RHEA:42708"/>
        <dbReference type="Rhea" id="RHEA-COMP:10188"/>
        <dbReference type="Rhea" id="RHEA-COMP:10189"/>
        <dbReference type="ChEBI" id="CHEBI:57856"/>
        <dbReference type="ChEBI" id="CHEBI:59789"/>
        <dbReference type="ChEBI" id="CHEBI:74269"/>
        <dbReference type="ChEBI" id="CHEBI:74480"/>
        <dbReference type="EC" id="2.1.1.33"/>
    </reaction>
</comment>
<feature type="binding site" evidence="7">
    <location>
        <position position="113"/>
    </location>
    <ligand>
        <name>substrate</name>
    </ligand>
</feature>
<comment type="function">
    <text evidence="2 7">Catalyzes the formation of N(7)-methylguanine at position 46 (m7G46) in tRNA.</text>
</comment>
<keyword evidence="4 7" id="KW-0808">Transferase</keyword>
<dbReference type="AlphaFoldDB" id="A0A953T716"/>
<proteinExistence type="inferred from homology"/>
<evidence type="ECO:0000256" key="6">
    <source>
        <dbReference type="ARBA" id="ARBA00022694"/>
    </source>
</evidence>
<evidence type="ECO:0000256" key="3">
    <source>
        <dbReference type="ARBA" id="ARBA00022603"/>
    </source>
</evidence>
<dbReference type="RefSeq" id="WP_205517276.1">
    <property type="nucleotide sequence ID" value="NZ_CP070479.1"/>
</dbReference>
<accession>A0A953T716</accession>
<evidence type="ECO:0000256" key="5">
    <source>
        <dbReference type="ARBA" id="ARBA00022691"/>
    </source>
</evidence>
<dbReference type="InterPro" id="IPR055361">
    <property type="entry name" value="tRNA_methyltr_TrmB_bact"/>
</dbReference>
<keyword evidence="9" id="KW-1185">Reference proteome</keyword>
<dbReference type="GO" id="GO:0008176">
    <property type="term" value="F:tRNA (guanine(46)-N7)-methyltransferase activity"/>
    <property type="evidence" value="ECO:0007669"/>
    <property type="project" value="UniProtKB-UniRule"/>
</dbReference>
<reference evidence="8 9" key="1">
    <citation type="submission" date="2021-09" db="EMBL/GenBank/DDBJ databases">
        <title>WGS of Mycoplasma sp. Zaradi2 strains.</title>
        <authorList>
            <person name="Spergser J."/>
        </authorList>
    </citation>
    <scope>NUCLEOTIDE SEQUENCE [LARGE SCALE GENOMIC DNA]</scope>
    <source>
        <strain evidence="8 9">1331</strain>
    </source>
</reference>
<dbReference type="InterPro" id="IPR029063">
    <property type="entry name" value="SAM-dependent_MTases_sf"/>
</dbReference>
<feature type="binding site" evidence="7">
    <location>
        <position position="36"/>
    </location>
    <ligand>
        <name>S-adenosyl-L-methionine</name>
        <dbReference type="ChEBI" id="CHEBI:59789"/>
    </ligand>
</feature>
<feature type="binding site" evidence="7">
    <location>
        <position position="145"/>
    </location>
    <ligand>
        <name>substrate</name>
    </ligand>
</feature>
<dbReference type="PANTHER" id="PTHR23417">
    <property type="entry name" value="3-DEOXY-D-MANNO-OCTULOSONIC-ACID TRANSFERASE/TRNA GUANINE-N 7 - -METHYLTRANSFERASE"/>
    <property type="match status" value="1"/>
</dbReference>
<dbReference type="PROSITE" id="PS51625">
    <property type="entry name" value="SAM_MT_TRMB"/>
    <property type="match status" value="1"/>
</dbReference>
<dbReference type="InterPro" id="IPR003358">
    <property type="entry name" value="tRNA_(Gua-N-7)_MeTrfase_Trmb"/>
</dbReference>
<dbReference type="Proteomes" id="UP000772186">
    <property type="component" value="Unassembled WGS sequence"/>
</dbReference>
<dbReference type="SUPFAM" id="SSF53335">
    <property type="entry name" value="S-adenosyl-L-methionine-dependent methyltransferases"/>
    <property type="match status" value="1"/>
</dbReference>
<dbReference type="PANTHER" id="PTHR23417:SF14">
    <property type="entry name" value="PENTACOTRIPEPTIDE-REPEAT REGION OF PRORP DOMAIN-CONTAINING PROTEIN"/>
    <property type="match status" value="1"/>
</dbReference>
<comment type="pathway">
    <text evidence="7">tRNA modification; N(7)-methylguanine-tRNA biosynthesis.</text>
</comment>
<dbReference type="CDD" id="cd02440">
    <property type="entry name" value="AdoMet_MTases"/>
    <property type="match status" value="1"/>
</dbReference>
<dbReference type="Pfam" id="PF02390">
    <property type="entry name" value="Methyltransf_4"/>
    <property type="match status" value="1"/>
</dbReference>
<sequence>MRLRYDSKAKEKLELSNFLIKQTDSKIRLDKSTVLEIGMGKGEMLVELAYKNPNFKFIGLEKYETVAAKCLKRAKELDLKNFFILIEDAKNIGEIFEGKCSTIWLTFSDPWPKKKHLKRRLTHKFFLDKYSEILDNNGILKFKSDNDKLYDFSLNSLNEANWKIIDNGTDLHSSKHSVNNIMTGYEQKWSLLGKNINYIFAMKPA</sequence>
<dbReference type="EMBL" id="JAIQBY010000002">
    <property type="protein sequence ID" value="MBZ4195167.1"/>
    <property type="molecule type" value="Genomic_DNA"/>
</dbReference>
<feature type="binding site" evidence="7">
    <location>
        <position position="109"/>
    </location>
    <ligand>
        <name>S-adenosyl-L-methionine</name>
        <dbReference type="ChEBI" id="CHEBI:59789"/>
    </ligand>
</feature>
<keyword evidence="3 7" id="KW-0489">Methyltransferase</keyword>
<name>A0A953T716_9MOLU</name>
<dbReference type="EC" id="2.1.1.33" evidence="7"/>
<feature type="binding site" evidence="7">
    <location>
        <position position="61"/>
    </location>
    <ligand>
        <name>S-adenosyl-L-methionine</name>
        <dbReference type="ChEBI" id="CHEBI:59789"/>
    </ligand>
</feature>
<evidence type="ECO:0000256" key="2">
    <source>
        <dbReference type="ARBA" id="ARBA00003015"/>
    </source>
</evidence>
<dbReference type="NCBIfam" id="TIGR00091">
    <property type="entry name" value="tRNA (guanosine(46)-N7)-methyltransferase TrmB"/>
    <property type="match status" value="1"/>
</dbReference>
<evidence type="ECO:0000313" key="9">
    <source>
        <dbReference type="Proteomes" id="UP000772186"/>
    </source>
</evidence>
<comment type="caution">
    <text evidence="7">Lacks conserved residue(s) required for the propagation of feature annotation.</text>
</comment>
<gene>
    <name evidence="7 8" type="primary">trmB</name>
    <name evidence="8" type="ORF">LAD73_00285</name>
</gene>
<dbReference type="HAMAP" id="MF_01057">
    <property type="entry name" value="tRNA_methyltr_TrmB"/>
    <property type="match status" value="1"/>
</dbReference>
<feature type="binding site" evidence="7">
    <location>
        <position position="88"/>
    </location>
    <ligand>
        <name>S-adenosyl-L-methionine</name>
        <dbReference type="ChEBI" id="CHEBI:59789"/>
    </ligand>
</feature>
<protein>
    <recommendedName>
        <fullName evidence="7">tRNA (guanine-N(7)-)-methyltransferase</fullName>
        <ecNumber evidence="7">2.1.1.33</ecNumber>
    </recommendedName>
    <alternativeName>
        <fullName evidence="7">tRNA (guanine(46)-N(7))-methyltransferase</fullName>
    </alternativeName>
    <alternativeName>
        <fullName evidence="7">tRNA(m7G46)-methyltransferase</fullName>
    </alternativeName>
</protein>
<keyword evidence="5 7" id="KW-0949">S-adenosyl-L-methionine</keyword>
<evidence type="ECO:0000256" key="7">
    <source>
        <dbReference type="HAMAP-Rule" id="MF_01057"/>
    </source>
</evidence>
<evidence type="ECO:0000256" key="1">
    <source>
        <dbReference type="ARBA" id="ARBA00000142"/>
    </source>
</evidence>
<evidence type="ECO:0000313" key="8">
    <source>
        <dbReference type="EMBL" id="MBZ4195167.1"/>
    </source>
</evidence>
<organism evidence="8 9">
    <name type="scientific">Mycoplasma tauri</name>
    <dbReference type="NCBI Taxonomy" id="547987"/>
    <lineage>
        <taxon>Bacteria</taxon>
        <taxon>Bacillati</taxon>
        <taxon>Mycoplasmatota</taxon>
        <taxon>Mollicutes</taxon>
        <taxon>Mycoplasmataceae</taxon>
        <taxon>Mycoplasma</taxon>
    </lineage>
</organism>